<dbReference type="EMBL" id="JARAKH010000012">
    <property type="protein sequence ID" value="KAK8398065.1"/>
    <property type="molecule type" value="Genomic_DNA"/>
</dbReference>
<dbReference type="Proteomes" id="UP001487740">
    <property type="component" value="Unassembled WGS sequence"/>
</dbReference>
<keyword evidence="2" id="KW-1185">Reference proteome</keyword>
<accession>A0AAW0UDD6</accession>
<evidence type="ECO:0000313" key="2">
    <source>
        <dbReference type="Proteomes" id="UP001487740"/>
    </source>
</evidence>
<comment type="caution">
    <text evidence="1">The sequence shown here is derived from an EMBL/GenBank/DDBJ whole genome shotgun (WGS) entry which is preliminary data.</text>
</comment>
<sequence length="200" mass="23444">MEVCDRRLDDGAATFPQLYNSLSGYRAGSSPCNPVLLQQPLSLFAGEQPLTITGDIAEEEREEDATYSFKKKLYEIEPSGDPQLEERRQRALYAKRNRDMKKKMQMKLQQEVSTLSTAKEQYRTDLTRLYDLTQTQQHKIEELEQCLLDSHQQLREKEEHIRRNRERMSHLKGHLDLIAEGLEENNLSRRMLLNLLSQIH</sequence>
<proteinExistence type="predicted"/>
<dbReference type="AlphaFoldDB" id="A0AAW0UDD6"/>
<reference evidence="1 2" key="1">
    <citation type="submission" date="2023-03" db="EMBL/GenBank/DDBJ databases">
        <title>High-quality genome of Scylla paramamosain provides insights in environmental adaptation.</title>
        <authorList>
            <person name="Zhang L."/>
        </authorList>
    </citation>
    <scope>NUCLEOTIDE SEQUENCE [LARGE SCALE GENOMIC DNA]</scope>
    <source>
        <strain evidence="1">LZ_2023a</strain>
        <tissue evidence="1">Muscle</tissue>
    </source>
</reference>
<evidence type="ECO:0000313" key="1">
    <source>
        <dbReference type="EMBL" id="KAK8398065.1"/>
    </source>
</evidence>
<name>A0AAW0UDD6_SCYPA</name>
<evidence type="ECO:0008006" key="3">
    <source>
        <dbReference type="Google" id="ProtNLM"/>
    </source>
</evidence>
<gene>
    <name evidence="1" type="ORF">O3P69_003761</name>
</gene>
<protein>
    <recommendedName>
        <fullName evidence="3">BZIP domain-containing protein</fullName>
    </recommendedName>
</protein>
<organism evidence="1 2">
    <name type="scientific">Scylla paramamosain</name>
    <name type="common">Mud crab</name>
    <dbReference type="NCBI Taxonomy" id="85552"/>
    <lineage>
        <taxon>Eukaryota</taxon>
        <taxon>Metazoa</taxon>
        <taxon>Ecdysozoa</taxon>
        <taxon>Arthropoda</taxon>
        <taxon>Crustacea</taxon>
        <taxon>Multicrustacea</taxon>
        <taxon>Malacostraca</taxon>
        <taxon>Eumalacostraca</taxon>
        <taxon>Eucarida</taxon>
        <taxon>Decapoda</taxon>
        <taxon>Pleocyemata</taxon>
        <taxon>Brachyura</taxon>
        <taxon>Eubrachyura</taxon>
        <taxon>Portunoidea</taxon>
        <taxon>Portunidae</taxon>
        <taxon>Portuninae</taxon>
        <taxon>Scylla</taxon>
    </lineage>
</organism>